<comment type="caution">
    <text evidence="1">The sequence shown here is derived from an EMBL/GenBank/DDBJ whole genome shotgun (WGS) entry which is preliminary data.</text>
</comment>
<dbReference type="Proteomes" id="UP000287872">
    <property type="component" value="Unassembled WGS sequence"/>
</dbReference>
<proteinExistence type="predicted"/>
<reference evidence="1 2" key="1">
    <citation type="submission" date="2018-11" db="EMBL/GenBank/DDBJ databases">
        <title>Genome sequencing and assembly of Clostridium tagluense strain A121.</title>
        <authorList>
            <person name="Murakami T."/>
            <person name="Segawa T."/>
            <person name="Shcherbakova V.A."/>
            <person name="Mori H."/>
            <person name="Yoshimura Y."/>
        </authorList>
    </citation>
    <scope>NUCLEOTIDE SEQUENCE [LARGE SCALE GENOMIC DNA]</scope>
    <source>
        <strain evidence="1 2">A121</strain>
    </source>
</reference>
<name>A0A401UU98_9CLOT</name>
<keyword evidence="2" id="KW-1185">Reference proteome</keyword>
<evidence type="ECO:0000313" key="2">
    <source>
        <dbReference type="Proteomes" id="UP000287872"/>
    </source>
</evidence>
<sequence>MEDVKMITKKDVMEELQLLIEKYKFNIDVLSRLLDVKKEVILSQDEKKLFENSKDFSKMSNLISMIELSGKS</sequence>
<gene>
    <name evidence="1" type="ORF">Ctaglu_47460</name>
</gene>
<organism evidence="1 2">
    <name type="scientific">Clostridium tagluense</name>
    <dbReference type="NCBI Taxonomy" id="360422"/>
    <lineage>
        <taxon>Bacteria</taxon>
        <taxon>Bacillati</taxon>
        <taxon>Bacillota</taxon>
        <taxon>Clostridia</taxon>
        <taxon>Eubacteriales</taxon>
        <taxon>Clostridiaceae</taxon>
        <taxon>Clostridium</taxon>
    </lineage>
</organism>
<evidence type="ECO:0000313" key="1">
    <source>
        <dbReference type="EMBL" id="GCD13123.1"/>
    </source>
</evidence>
<accession>A0A401UU98</accession>
<protein>
    <submittedName>
        <fullName evidence="1">Uncharacterized protein</fullName>
    </submittedName>
</protein>
<dbReference type="AlphaFoldDB" id="A0A401UU98"/>
<dbReference type="RefSeq" id="WP_125006391.1">
    <property type="nucleotide sequence ID" value="NZ_BHYK01000060.1"/>
</dbReference>
<dbReference type="EMBL" id="BHYK01000060">
    <property type="protein sequence ID" value="GCD13123.1"/>
    <property type="molecule type" value="Genomic_DNA"/>
</dbReference>
<dbReference type="OrthoDB" id="1798430at2"/>